<dbReference type="Pfam" id="PF00392">
    <property type="entry name" value="GntR"/>
    <property type="match status" value="1"/>
</dbReference>
<dbReference type="PROSITE" id="PS50949">
    <property type="entry name" value="HTH_GNTR"/>
    <property type="match status" value="1"/>
</dbReference>
<keyword evidence="2" id="KW-0238">DNA-binding</keyword>
<dbReference type="RefSeq" id="WP_253963455.1">
    <property type="nucleotide sequence ID" value="NZ_JALHBS010000031.1"/>
</dbReference>
<accession>A0A9X2KHF0</accession>
<dbReference type="Gene3D" id="1.20.120.530">
    <property type="entry name" value="GntR ligand-binding domain-like"/>
    <property type="match status" value="1"/>
</dbReference>
<keyword evidence="6" id="KW-1185">Reference proteome</keyword>
<keyword evidence="1" id="KW-0805">Transcription regulation</keyword>
<comment type="caution">
    <text evidence="5">The sequence shown here is derived from an EMBL/GenBank/DDBJ whole genome shotgun (WGS) entry which is preliminary data.</text>
</comment>
<dbReference type="SMART" id="SM00345">
    <property type="entry name" value="HTH_GNTR"/>
    <property type="match status" value="1"/>
</dbReference>
<dbReference type="Pfam" id="PF07729">
    <property type="entry name" value="FCD"/>
    <property type="match status" value="1"/>
</dbReference>
<dbReference type="InterPro" id="IPR036388">
    <property type="entry name" value="WH-like_DNA-bd_sf"/>
</dbReference>
<dbReference type="InterPro" id="IPR036390">
    <property type="entry name" value="WH_DNA-bd_sf"/>
</dbReference>
<evidence type="ECO:0000256" key="2">
    <source>
        <dbReference type="ARBA" id="ARBA00023125"/>
    </source>
</evidence>
<sequence length="294" mass="32758">MKFILKPPCARFAARSSCCCEVYWLTFSVKWYSYGLILSTNENVMQDIDVRRGSAEQALDELRELLRADGLGPGARLPTERALADRLAVNRATLRKALARLEMEGAIVRQVGRGTFVADALSTAGSVTAGASPIELMDARLVLEPAIAREAALRARKEDLERLELCLVRSETADTFEAFEEWDIAFHRALAEATQNAVFMMVMEMMRTMRSTAEWDRLKRASFSPALRDRYRVEHRAIFVALESRDPVAAATATARHMQTVCSAISGQKWERGDVLSAPRSSAAGYPPKRATLR</sequence>
<dbReference type="InterPro" id="IPR011711">
    <property type="entry name" value="GntR_C"/>
</dbReference>
<reference evidence="5" key="1">
    <citation type="submission" date="2022-03" db="EMBL/GenBank/DDBJ databases">
        <title>Aurantimonas Liuensis sp. Nov., isolated from the hadal seawater of the Mariana Trench.</title>
        <authorList>
            <person name="Liu R."/>
        </authorList>
    </citation>
    <scope>NUCLEOTIDE SEQUENCE</scope>
    <source>
        <strain evidence="5">LRZ36</strain>
    </source>
</reference>
<dbReference type="SUPFAM" id="SSF46785">
    <property type="entry name" value="Winged helix' DNA-binding domain"/>
    <property type="match status" value="1"/>
</dbReference>
<dbReference type="AlphaFoldDB" id="A0A9X2KHF0"/>
<dbReference type="PANTHER" id="PTHR43537">
    <property type="entry name" value="TRANSCRIPTIONAL REGULATOR, GNTR FAMILY"/>
    <property type="match status" value="1"/>
</dbReference>
<dbReference type="Proteomes" id="UP001155220">
    <property type="component" value="Unassembled WGS sequence"/>
</dbReference>
<evidence type="ECO:0000256" key="3">
    <source>
        <dbReference type="ARBA" id="ARBA00023163"/>
    </source>
</evidence>
<organism evidence="5 6">
    <name type="scientific">Aurantimonas marianensis</name>
    <dbReference type="NCBI Taxonomy" id="2920428"/>
    <lineage>
        <taxon>Bacteria</taxon>
        <taxon>Pseudomonadati</taxon>
        <taxon>Pseudomonadota</taxon>
        <taxon>Alphaproteobacteria</taxon>
        <taxon>Hyphomicrobiales</taxon>
        <taxon>Aurantimonadaceae</taxon>
        <taxon>Aurantimonas</taxon>
    </lineage>
</organism>
<dbReference type="PANTHER" id="PTHR43537:SF5">
    <property type="entry name" value="UXU OPERON TRANSCRIPTIONAL REGULATOR"/>
    <property type="match status" value="1"/>
</dbReference>
<dbReference type="Gene3D" id="1.10.10.10">
    <property type="entry name" value="Winged helix-like DNA-binding domain superfamily/Winged helix DNA-binding domain"/>
    <property type="match status" value="1"/>
</dbReference>
<evidence type="ECO:0000256" key="1">
    <source>
        <dbReference type="ARBA" id="ARBA00023015"/>
    </source>
</evidence>
<dbReference type="EMBL" id="JALHBS010000031">
    <property type="protein sequence ID" value="MCP3054582.1"/>
    <property type="molecule type" value="Genomic_DNA"/>
</dbReference>
<protein>
    <submittedName>
        <fullName evidence="5">FadR family transcriptional regulator</fullName>
    </submittedName>
</protein>
<name>A0A9X2KHF0_9HYPH</name>
<feature type="domain" description="HTH gntR-type" evidence="4">
    <location>
        <begin position="52"/>
        <end position="120"/>
    </location>
</feature>
<dbReference type="PRINTS" id="PR00035">
    <property type="entry name" value="HTHGNTR"/>
</dbReference>
<keyword evidence="3" id="KW-0804">Transcription</keyword>
<dbReference type="SMART" id="SM00895">
    <property type="entry name" value="FCD"/>
    <property type="match status" value="1"/>
</dbReference>
<dbReference type="GO" id="GO:0003700">
    <property type="term" value="F:DNA-binding transcription factor activity"/>
    <property type="evidence" value="ECO:0007669"/>
    <property type="project" value="InterPro"/>
</dbReference>
<dbReference type="SUPFAM" id="SSF48008">
    <property type="entry name" value="GntR ligand-binding domain-like"/>
    <property type="match status" value="1"/>
</dbReference>
<dbReference type="GO" id="GO:0003677">
    <property type="term" value="F:DNA binding"/>
    <property type="evidence" value="ECO:0007669"/>
    <property type="project" value="UniProtKB-KW"/>
</dbReference>
<proteinExistence type="predicted"/>
<evidence type="ECO:0000259" key="4">
    <source>
        <dbReference type="PROSITE" id="PS50949"/>
    </source>
</evidence>
<dbReference type="InterPro" id="IPR008920">
    <property type="entry name" value="TF_FadR/GntR_C"/>
</dbReference>
<evidence type="ECO:0000313" key="5">
    <source>
        <dbReference type="EMBL" id="MCP3054582.1"/>
    </source>
</evidence>
<evidence type="ECO:0000313" key="6">
    <source>
        <dbReference type="Proteomes" id="UP001155220"/>
    </source>
</evidence>
<dbReference type="CDD" id="cd07377">
    <property type="entry name" value="WHTH_GntR"/>
    <property type="match status" value="1"/>
</dbReference>
<gene>
    <name evidence="5" type="ORF">MJ956_05410</name>
</gene>
<dbReference type="InterPro" id="IPR000524">
    <property type="entry name" value="Tscrpt_reg_HTH_GntR"/>
</dbReference>